<dbReference type="AlphaFoldDB" id="C8WA51"/>
<accession>C8WA51</accession>
<protein>
    <submittedName>
        <fullName evidence="1">Uncharacterized protein</fullName>
    </submittedName>
</protein>
<dbReference type="OrthoDB" id="3186698at2"/>
<name>C8WA51_LANP1</name>
<reference evidence="1 2" key="1">
    <citation type="journal article" date="2009" name="Stand. Genomic Sci.">
        <title>Complete genome sequence of Atopobium parvulum type strain (IPP 1246).</title>
        <authorList>
            <person name="Copeland A."/>
            <person name="Sikorski J."/>
            <person name="Lapidus A."/>
            <person name="Nolan M."/>
            <person name="Del Rio T.G."/>
            <person name="Lucas S."/>
            <person name="Chen F."/>
            <person name="Tice H."/>
            <person name="Pitluck S."/>
            <person name="Cheng J.F."/>
            <person name="Pukall R."/>
            <person name="Chertkov O."/>
            <person name="Brettin T."/>
            <person name="Han C."/>
            <person name="Detter J.C."/>
            <person name="Kuske C."/>
            <person name="Bruce D."/>
            <person name="Goodwin L."/>
            <person name="Ivanova N."/>
            <person name="Mavromatis K."/>
            <person name="Mikhailova N."/>
            <person name="Chen A."/>
            <person name="Palaniappan K."/>
            <person name="Chain P."/>
            <person name="Rohde M."/>
            <person name="Goker M."/>
            <person name="Bristow J."/>
            <person name="Eisen J.A."/>
            <person name="Markowitz V."/>
            <person name="Hugenholtz P."/>
            <person name="Kyrpides N.C."/>
            <person name="Klenk H.P."/>
            <person name="Detter J.C."/>
        </authorList>
    </citation>
    <scope>NUCLEOTIDE SEQUENCE [LARGE SCALE GENOMIC DNA]</scope>
    <source>
        <strain evidence="2">ATCC 33793 / DSM 20469 / CCUG 32760 / JCM 10300 / KCTC 3663 / VPI 0546 / 1246</strain>
    </source>
</reference>
<evidence type="ECO:0000313" key="2">
    <source>
        <dbReference type="Proteomes" id="UP000000960"/>
    </source>
</evidence>
<gene>
    <name evidence="1" type="ordered locus">Apar_0559</name>
</gene>
<evidence type="ECO:0000313" key="1">
    <source>
        <dbReference type="EMBL" id="ACV50989.1"/>
    </source>
</evidence>
<sequence>MTNREEVAKKWRKVGERLDKEPPISLTGTACITLFELLESAGIRDNNSYSDVFNRLANLIDPTCHDFGSEEGTNGESYDFACSACGWCGDVTKPNYCPHCGARVVSENA</sequence>
<keyword evidence="2" id="KW-1185">Reference proteome</keyword>
<dbReference type="RefSeq" id="WP_012808646.1">
    <property type="nucleotide sequence ID" value="NC_013203.1"/>
</dbReference>
<dbReference type="GeneID" id="84806088"/>
<dbReference type="Proteomes" id="UP000000960">
    <property type="component" value="Chromosome"/>
</dbReference>
<dbReference type="EMBL" id="CP001721">
    <property type="protein sequence ID" value="ACV50989.1"/>
    <property type="molecule type" value="Genomic_DNA"/>
</dbReference>
<dbReference type="STRING" id="521095.Apar_0559"/>
<proteinExistence type="predicted"/>
<organism evidence="1 2">
    <name type="scientific">Lancefieldella parvula (strain ATCC 33793 / DSM 20469 / CCUG 32760 / JCM 10300 / KCTC 3663 / VPI 0546 / 1246)</name>
    <name type="common">Atopobium parvulum</name>
    <dbReference type="NCBI Taxonomy" id="521095"/>
    <lineage>
        <taxon>Bacteria</taxon>
        <taxon>Bacillati</taxon>
        <taxon>Actinomycetota</taxon>
        <taxon>Coriobacteriia</taxon>
        <taxon>Coriobacteriales</taxon>
        <taxon>Atopobiaceae</taxon>
        <taxon>Lancefieldella</taxon>
    </lineage>
</organism>
<dbReference type="KEGG" id="apv:Apar_0559"/>
<dbReference type="HOGENOM" id="CLU_2178390_0_0_11"/>